<feature type="region of interest" description="Disordered" evidence="1">
    <location>
        <begin position="1"/>
        <end position="22"/>
    </location>
</feature>
<dbReference type="Proteomes" id="UP000006263">
    <property type="component" value="Unassembled WGS sequence"/>
</dbReference>
<proteinExistence type="predicted"/>
<evidence type="ECO:0000256" key="1">
    <source>
        <dbReference type="SAM" id="MobiDB-lite"/>
    </source>
</evidence>
<sequence length="37" mass="4353">MKMLGHGTQQEERAIGRYPTRRTSDWPLPRLMQLQGL</sequence>
<dbReference type="EMBL" id="BAEP01000025">
    <property type="protein sequence ID" value="GAC23640.1"/>
    <property type="molecule type" value="Genomic_DNA"/>
</dbReference>
<evidence type="ECO:0000313" key="3">
    <source>
        <dbReference type="Proteomes" id="UP000006263"/>
    </source>
</evidence>
<reference evidence="2 3" key="1">
    <citation type="journal article" date="2017" name="Antonie Van Leeuwenhoek">
        <title>Rhizobium rhizosphaerae sp. nov., a novel species isolated from rice rhizosphere.</title>
        <authorList>
            <person name="Zhao J.J."/>
            <person name="Zhang J."/>
            <person name="Zhang R.J."/>
            <person name="Zhang C.W."/>
            <person name="Yin H.Q."/>
            <person name="Zhang X.X."/>
        </authorList>
    </citation>
    <scope>NUCLEOTIDE SEQUENCE [LARGE SCALE GENOMIC DNA]</scope>
    <source>
        <strain evidence="2 3">KMM 241</strain>
    </source>
</reference>
<name>K6ZJT0_9ALTE</name>
<evidence type="ECO:0000313" key="2">
    <source>
        <dbReference type="EMBL" id="GAC23640.1"/>
    </source>
</evidence>
<gene>
    <name evidence="2" type="ORF">GMES_1341</name>
</gene>
<organism evidence="2 3">
    <name type="scientific">Paraglaciecola mesophila KMM 241</name>
    <dbReference type="NCBI Taxonomy" id="1128912"/>
    <lineage>
        <taxon>Bacteria</taxon>
        <taxon>Pseudomonadati</taxon>
        <taxon>Pseudomonadota</taxon>
        <taxon>Gammaproteobacteria</taxon>
        <taxon>Alteromonadales</taxon>
        <taxon>Alteromonadaceae</taxon>
        <taxon>Paraglaciecola</taxon>
    </lineage>
</organism>
<accession>K6ZJT0</accession>
<dbReference type="AlphaFoldDB" id="K6ZJT0"/>
<comment type="caution">
    <text evidence="2">The sequence shown here is derived from an EMBL/GenBank/DDBJ whole genome shotgun (WGS) entry which is preliminary data.</text>
</comment>
<protein>
    <submittedName>
        <fullName evidence="2">Uncharacterized protein</fullName>
    </submittedName>
</protein>